<comment type="subcellular location">
    <subcellularLocation>
        <location evidence="1">Cell membrane</location>
        <topology evidence="1">Single-pass type I membrane protein</topology>
    </subcellularLocation>
</comment>
<evidence type="ECO:0000256" key="4">
    <source>
        <dbReference type="ARBA" id="ARBA00022614"/>
    </source>
</evidence>
<keyword evidence="12" id="KW-1185">Reference proteome</keyword>
<dbReference type="InterPro" id="IPR001611">
    <property type="entry name" value="Leu-rich_rpt"/>
</dbReference>
<keyword evidence="6" id="KW-0732">Signal</keyword>
<keyword evidence="9" id="KW-0472">Membrane</keyword>
<accession>A0A843WVQ1</accession>
<evidence type="ECO:0000256" key="5">
    <source>
        <dbReference type="ARBA" id="ARBA00022692"/>
    </source>
</evidence>
<keyword evidence="10" id="KW-0325">Glycoprotein</keyword>
<name>A0A843WVQ1_COLES</name>
<sequence>MLTGSIPGWIGEHLRHLRLLRLRSNKFHGAIPRELAQLSYLQILDLAHNNLSGSIPRSFSNFTAMIREHKSSRQPFVHSGSSDRIGYAYVLLRSTYVDRAVIATKGRELEYDKTLFLVTSLDLSSNNLSGDIPEELTNLVGLRSLNLSKNQLTGEIPSKIGDMRNLETFDLSKNKLSGAIPSSISSLNSLVHLNLSNNGLSRRIPSGNQLWTLTDPSIYEGNPDLCGFPL</sequence>
<comment type="caution">
    <text evidence="11">The sequence shown here is derived from an EMBL/GenBank/DDBJ whole genome shotgun (WGS) entry which is preliminary data.</text>
</comment>
<proteinExistence type="inferred from homology"/>
<dbReference type="PRINTS" id="PR00019">
    <property type="entry name" value="LEURICHRPT"/>
</dbReference>
<dbReference type="PANTHER" id="PTHR48063">
    <property type="entry name" value="LRR RECEPTOR-LIKE KINASE"/>
    <property type="match status" value="1"/>
</dbReference>
<dbReference type="AlphaFoldDB" id="A0A843WVQ1"/>
<evidence type="ECO:0000256" key="1">
    <source>
        <dbReference type="ARBA" id="ARBA00004251"/>
    </source>
</evidence>
<dbReference type="FunFam" id="3.80.10.10:FF:000111">
    <property type="entry name" value="LRR receptor-like serine/threonine-protein kinase ERECTA"/>
    <property type="match status" value="1"/>
</dbReference>
<keyword evidence="4" id="KW-0433">Leucine-rich repeat</keyword>
<gene>
    <name evidence="11" type="ORF">Taro_045089</name>
</gene>
<keyword evidence="7" id="KW-0677">Repeat</keyword>
<dbReference type="PANTHER" id="PTHR48063:SF112">
    <property type="entry name" value="RECEPTOR LIKE PROTEIN 30-LIKE"/>
    <property type="match status" value="1"/>
</dbReference>
<dbReference type="Proteomes" id="UP000652761">
    <property type="component" value="Unassembled WGS sequence"/>
</dbReference>
<evidence type="ECO:0000256" key="9">
    <source>
        <dbReference type="ARBA" id="ARBA00023136"/>
    </source>
</evidence>
<evidence type="ECO:0000256" key="10">
    <source>
        <dbReference type="ARBA" id="ARBA00023180"/>
    </source>
</evidence>
<evidence type="ECO:0000313" key="12">
    <source>
        <dbReference type="Proteomes" id="UP000652761"/>
    </source>
</evidence>
<reference evidence="11" key="1">
    <citation type="submission" date="2017-07" db="EMBL/GenBank/DDBJ databases">
        <title>Taro Niue Genome Assembly and Annotation.</title>
        <authorList>
            <person name="Atibalentja N."/>
            <person name="Keating K."/>
            <person name="Fields C.J."/>
        </authorList>
    </citation>
    <scope>NUCLEOTIDE SEQUENCE</scope>
    <source>
        <strain evidence="11">Niue_2</strain>
        <tissue evidence="11">Leaf</tissue>
    </source>
</reference>
<protein>
    <submittedName>
        <fullName evidence="11">Uncharacterized protein</fullName>
    </submittedName>
</protein>
<dbReference type="SUPFAM" id="SSF52058">
    <property type="entry name" value="L domain-like"/>
    <property type="match status" value="1"/>
</dbReference>
<dbReference type="InterPro" id="IPR003591">
    <property type="entry name" value="Leu-rich_rpt_typical-subtyp"/>
</dbReference>
<dbReference type="InterPro" id="IPR046956">
    <property type="entry name" value="RLP23-like"/>
</dbReference>
<evidence type="ECO:0000313" key="11">
    <source>
        <dbReference type="EMBL" id="MQM12177.1"/>
    </source>
</evidence>
<comment type="similarity">
    <text evidence="2">Belongs to the RLP family.</text>
</comment>
<dbReference type="Pfam" id="PF13855">
    <property type="entry name" value="LRR_8"/>
    <property type="match status" value="1"/>
</dbReference>
<evidence type="ECO:0000256" key="2">
    <source>
        <dbReference type="ARBA" id="ARBA00009592"/>
    </source>
</evidence>
<evidence type="ECO:0000256" key="7">
    <source>
        <dbReference type="ARBA" id="ARBA00022737"/>
    </source>
</evidence>
<evidence type="ECO:0000256" key="8">
    <source>
        <dbReference type="ARBA" id="ARBA00022989"/>
    </source>
</evidence>
<evidence type="ECO:0000256" key="3">
    <source>
        <dbReference type="ARBA" id="ARBA00022475"/>
    </source>
</evidence>
<dbReference type="Pfam" id="PF13516">
    <property type="entry name" value="LRR_6"/>
    <property type="match status" value="1"/>
</dbReference>
<dbReference type="Gene3D" id="3.80.10.10">
    <property type="entry name" value="Ribonuclease Inhibitor"/>
    <property type="match status" value="1"/>
</dbReference>
<keyword evidence="3" id="KW-1003">Cell membrane</keyword>
<organism evidence="11 12">
    <name type="scientific">Colocasia esculenta</name>
    <name type="common">Wild taro</name>
    <name type="synonym">Arum esculentum</name>
    <dbReference type="NCBI Taxonomy" id="4460"/>
    <lineage>
        <taxon>Eukaryota</taxon>
        <taxon>Viridiplantae</taxon>
        <taxon>Streptophyta</taxon>
        <taxon>Embryophyta</taxon>
        <taxon>Tracheophyta</taxon>
        <taxon>Spermatophyta</taxon>
        <taxon>Magnoliopsida</taxon>
        <taxon>Liliopsida</taxon>
        <taxon>Araceae</taxon>
        <taxon>Aroideae</taxon>
        <taxon>Colocasieae</taxon>
        <taxon>Colocasia</taxon>
    </lineage>
</organism>
<keyword evidence="8" id="KW-1133">Transmembrane helix</keyword>
<dbReference type="EMBL" id="NMUH01005222">
    <property type="protein sequence ID" value="MQM12177.1"/>
    <property type="molecule type" value="Genomic_DNA"/>
</dbReference>
<dbReference type="SMART" id="SM00369">
    <property type="entry name" value="LRR_TYP"/>
    <property type="match status" value="4"/>
</dbReference>
<dbReference type="InterPro" id="IPR032675">
    <property type="entry name" value="LRR_dom_sf"/>
</dbReference>
<dbReference type="Pfam" id="PF00560">
    <property type="entry name" value="LRR_1"/>
    <property type="match status" value="3"/>
</dbReference>
<keyword evidence="5" id="KW-0812">Transmembrane</keyword>
<dbReference type="OrthoDB" id="786385at2759"/>
<dbReference type="GO" id="GO:0005886">
    <property type="term" value="C:plasma membrane"/>
    <property type="evidence" value="ECO:0007669"/>
    <property type="project" value="UniProtKB-SubCell"/>
</dbReference>
<evidence type="ECO:0000256" key="6">
    <source>
        <dbReference type="ARBA" id="ARBA00022729"/>
    </source>
</evidence>